<proteinExistence type="predicted"/>
<sequence>SENFGIKMYNLKVPDPLILGSAADLYCDYDMEGSQLYSVKWYKNGKEFFRYMPDEVNPKSTLDVFGVYVDKERSSSRKVRLKVVRWSTEGNYKCEVTAGKPYYDTVVNSSIARIVAAPRRGPTITGRRDRYTSGDLVELNCSSNSSKPATELSWYINSIQADNSTLIYYPIKEERDGRKTSILGIKFRLREHFFSNRPDVKIKCTAMLSPIYLKSSEVSLEVKLPQKAPALESREKNNIDSIYSGLVEIVDDDKYSSLPKSKNKEPTDDKNIVNGFKFHFNYAFHIHCCIPLCIACFLCLSLT</sequence>
<dbReference type="EMBL" id="HACA01020680">
    <property type="protein sequence ID" value="CDW38041.1"/>
    <property type="molecule type" value="Transcribed_RNA"/>
</dbReference>
<organism evidence="3">
    <name type="scientific">Lepeophtheirus salmonis</name>
    <name type="common">Salmon louse</name>
    <name type="synonym">Caligus salmonis</name>
    <dbReference type="NCBI Taxonomy" id="72036"/>
    <lineage>
        <taxon>Eukaryota</taxon>
        <taxon>Metazoa</taxon>
        <taxon>Ecdysozoa</taxon>
        <taxon>Arthropoda</taxon>
        <taxon>Crustacea</taxon>
        <taxon>Multicrustacea</taxon>
        <taxon>Hexanauplia</taxon>
        <taxon>Copepoda</taxon>
        <taxon>Siphonostomatoida</taxon>
        <taxon>Caligidae</taxon>
        <taxon>Lepeophtheirus</taxon>
    </lineage>
</organism>
<dbReference type="InterPro" id="IPR007110">
    <property type="entry name" value="Ig-like_dom"/>
</dbReference>
<dbReference type="SUPFAM" id="SSF48726">
    <property type="entry name" value="Immunoglobulin"/>
    <property type="match status" value="1"/>
</dbReference>
<feature type="non-terminal residue" evidence="3">
    <location>
        <position position="1"/>
    </location>
</feature>
<feature type="non-terminal residue" evidence="3">
    <location>
        <position position="303"/>
    </location>
</feature>
<name>A0A0K2UK30_LEPSM</name>
<feature type="domain" description="Ig-like" evidence="2">
    <location>
        <begin position="20"/>
        <end position="112"/>
    </location>
</feature>
<dbReference type="PROSITE" id="PS50835">
    <property type="entry name" value="IG_LIKE"/>
    <property type="match status" value="2"/>
</dbReference>
<keyword evidence="1" id="KW-0472">Membrane</keyword>
<dbReference type="OrthoDB" id="6351205at2759"/>
<dbReference type="PANTHER" id="PTHR21261:SF15">
    <property type="entry name" value="BEATEN PATH IIIA, ISOFORM D-RELATED"/>
    <property type="match status" value="1"/>
</dbReference>
<dbReference type="InterPro" id="IPR013783">
    <property type="entry name" value="Ig-like_fold"/>
</dbReference>
<accession>A0A0K2UK30</accession>
<dbReference type="InterPro" id="IPR036179">
    <property type="entry name" value="Ig-like_dom_sf"/>
</dbReference>
<dbReference type="Gene3D" id="2.60.40.10">
    <property type="entry name" value="Immunoglobulins"/>
    <property type="match status" value="2"/>
</dbReference>
<evidence type="ECO:0000256" key="1">
    <source>
        <dbReference type="SAM" id="Phobius"/>
    </source>
</evidence>
<evidence type="ECO:0000313" key="3">
    <source>
        <dbReference type="EMBL" id="CDW38041.1"/>
    </source>
</evidence>
<dbReference type="AlphaFoldDB" id="A0A0K2UK30"/>
<dbReference type="PANTHER" id="PTHR21261">
    <property type="entry name" value="BEAT PROTEIN"/>
    <property type="match status" value="1"/>
</dbReference>
<reference evidence="3" key="1">
    <citation type="submission" date="2014-05" db="EMBL/GenBank/DDBJ databases">
        <authorList>
            <person name="Chronopoulou M."/>
        </authorList>
    </citation>
    <scope>NUCLEOTIDE SEQUENCE</scope>
    <source>
        <tissue evidence="3">Whole organism</tissue>
    </source>
</reference>
<protein>
    <recommendedName>
        <fullName evidence="2">Ig-like domain-containing protein</fullName>
    </recommendedName>
</protein>
<feature type="transmembrane region" description="Helical" evidence="1">
    <location>
        <begin position="282"/>
        <end position="302"/>
    </location>
</feature>
<evidence type="ECO:0000259" key="2">
    <source>
        <dbReference type="PROSITE" id="PS50835"/>
    </source>
</evidence>
<feature type="domain" description="Ig-like" evidence="2">
    <location>
        <begin position="122"/>
        <end position="219"/>
    </location>
</feature>
<keyword evidence="1" id="KW-1133">Transmembrane helix</keyword>
<keyword evidence="1" id="KW-0812">Transmembrane</keyword>